<dbReference type="Proteomes" id="UP001456524">
    <property type="component" value="Unassembled WGS sequence"/>
</dbReference>
<reference evidence="1 2" key="1">
    <citation type="journal article" date="2022" name="G3 (Bethesda)">
        <title>Enemy or ally: a genomic approach to elucidate the lifestyle of Phyllosticta citrichinaensis.</title>
        <authorList>
            <person name="Buijs V.A."/>
            <person name="Groenewald J.Z."/>
            <person name="Haridas S."/>
            <person name="LaButti K.M."/>
            <person name="Lipzen A."/>
            <person name="Martin F.M."/>
            <person name="Barry K."/>
            <person name="Grigoriev I.V."/>
            <person name="Crous P.W."/>
            <person name="Seidl M.F."/>
        </authorList>
    </citation>
    <scope>NUCLEOTIDE SEQUENCE [LARGE SCALE GENOMIC DNA]</scope>
    <source>
        <strain evidence="1 2">CBS 129764</strain>
    </source>
</reference>
<gene>
    <name evidence="1" type="ORF">IWX90DRAFT_446317</name>
</gene>
<accession>A0ABR1XFD7</accession>
<sequence length="79" mass="8856">MWKLTVMAGLLLFWCGVLVSGSVLSLRILSFFALMKGDRLDGIRTSIETQSRTCQGFFYYSSSSWPVRIVEVVCGSTRP</sequence>
<evidence type="ECO:0000313" key="2">
    <source>
        <dbReference type="Proteomes" id="UP001456524"/>
    </source>
</evidence>
<organism evidence="1 2">
    <name type="scientific">Phyllosticta citrichinensis</name>
    <dbReference type="NCBI Taxonomy" id="1130410"/>
    <lineage>
        <taxon>Eukaryota</taxon>
        <taxon>Fungi</taxon>
        <taxon>Dikarya</taxon>
        <taxon>Ascomycota</taxon>
        <taxon>Pezizomycotina</taxon>
        <taxon>Dothideomycetes</taxon>
        <taxon>Dothideomycetes incertae sedis</taxon>
        <taxon>Botryosphaeriales</taxon>
        <taxon>Phyllostictaceae</taxon>
        <taxon>Phyllosticta</taxon>
    </lineage>
</organism>
<proteinExistence type="predicted"/>
<dbReference type="EMBL" id="JBBWUH010000016">
    <property type="protein sequence ID" value="KAK8151808.1"/>
    <property type="molecule type" value="Genomic_DNA"/>
</dbReference>
<evidence type="ECO:0000313" key="1">
    <source>
        <dbReference type="EMBL" id="KAK8151808.1"/>
    </source>
</evidence>
<keyword evidence="2" id="KW-1185">Reference proteome</keyword>
<name>A0ABR1XFD7_9PEZI</name>
<comment type="caution">
    <text evidence="1">The sequence shown here is derived from an EMBL/GenBank/DDBJ whole genome shotgun (WGS) entry which is preliminary data.</text>
</comment>
<protein>
    <recommendedName>
        <fullName evidence="3">Secreted protein</fullName>
    </recommendedName>
</protein>
<evidence type="ECO:0008006" key="3">
    <source>
        <dbReference type="Google" id="ProtNLM"/>
    </source>
</evidence>